<dbReference type="OrthoDB" id="8115477at2759"/>
<dbReference type="EMBL" id="FMJY01000002">
    <property type="protein sequence ID" value="SCO78552.1"/>
    <property type="molecule type" value="Genomic_DNA"/>
</dbReference>
<dbReference type="Proteomes" id="UP000219369">
    <property type="component" value="Unassembled WGS sequence"/>
</dbReference>
<organism evidence="2 3">
    <name type="scientific">Fusarium oxysporum</name>
    <name type="common">Fusarium vascular wilt</name>
    <dbReference type="NCBI Taxonomy" id="5507"/>
    <lineage>
        <taxon>Eukaryota</taxon>
        <taxon>Fungi</taxon>
        <taxon>Dikarya</taxon>
        <taxon>Ascomycota</taxon>
        <taxon>Pezizomycotina</taxon>
        <taxon>Sordariomycetes</taxon>
        <taxon>Hypocreomycetidae</taxon>
        <taxon>Hypocreales</taxon>
        <taxon>Nectriaceae</taxon>
        <taxon>Fusarium</taxon>
        <taxon>Fusarium oxysporum species complex</taxon>
    </lineage>
</organism>
<accession>A0A2H3SQ13</accession>
<feature type="chain" id="PRO_5013776570" description="Hydrophobin 3" evidence="1">
    <location>
        <begin position="19"/>
        <end position="94"/>
    </location>
</feature>
<evidence type="ECO:0000313" key="2">
    <source>
        <dbReference type="EMBL" id="SCO78552.1"/>
    </source>
</evidence>
<gene>
    <name evidence="2" type="ORF">FRV6_02765</name>
</gene>
<sequence>MKASAVLSALTMAVMAIAAPADIEARGSGGGSGGSGTSCSAGRVHNGQKVCCSSVLGLNILNCVLSSTCNGDSYCCSTQQHGLINIGLDCVHLL</sequence>
<reference evidence="3" key="1">
    <citation type="submission" date="2016-09" db="EMBL/GenBank/DDBJ databases">
        <authorList>
            <person name="Guldener U."/>
        </authorList>
    </citation>
    <scope>NUCLEOTIDE SEQUENCE [LARGE SCALE GENOMIC DNA]</scope>
    <source>
        <strain evidence="3">V64-1</strain>
    </source>
</reference>
<name>A0A2H3SQ13_FUSOX</name>
<evidence type="ECO:0008006" key="4">
    <source>
        <dbReference type="Google" id="ProtNLM"/>
    </source>
</evidence>
<keyword evidence="1" id="KW-0732">Signal</keyword>
<feature type="signal peptide" evidence="1">
    <location>
        <begin position="1"/>
        <end position="18"/>
    </location>
</feature>
<dbReference type="AlphaFoldDB" id="A0A2H3SQ13"/>
<evidence type="ECO:0000256" key="1">
    <source>
        <dbReference type="SAM" id="SignalP"/>
    </source>
</evidence>
<evidence type="ECO:0000313" key="3">
    <source>
        <dbReference type="Proteomes" id="UP000219369"/>
    </source>
</evidence>
<protein>
    <recommendedName>
        <fullName evidence="4">Hydrophobin 3</fullName>
    </recommendedName>
</protein>
<proteinExistence type="predicted"/>